<comment type="function">
    <text evidence="5">An accessory protein needed during the final step in the assembly of 30S ribosomal subunit, possibly for assembly of the head region. Essential for efficient processing of 16S rRNA. May be needed both before and after RbfA during the maturation of 16S rRNA. It has affinity for free ribosomal 30S subunits but not for 70S ribosomes.</text>
</comment>
<dbReference type="NCBIfam" id="TIGR02273">
    <property type="entry name" value="16S_RimM"/>
    <property type="match status" value="1"/>
</dbReference>
<dbReference type="InterPro" id="IPR002676">
    <property type="entry name" value="RimM_N"/>
</dbReference>
<dbReference type="InterPro" id="IPR011961">
    <property type="entry name" value="RimM"/>
</dbReference>
<dbReference type="Gene3D" id="2.40.30.60">
    <property type="entry name" value="RimM"/>
    <property type="match status" value="1"/>
</dbReference>
<dbReference type="InterPro" id="IPR036976">
    <property type="entry name" value="RimM_N_sf"/>
</dbReference>
<dbReference type="Gene3D" id="2.30.30.240">
    <property type="entry name" value="PRC-barrel domain"/>
    <property type="match status" value="1"/>
</dbReference>
<dbReference type="GO" id="GO:0042274">
    <property type="term" value="P:ribosomal small subunit biogenesis"/>
    <property type="evidence" value="ECO:0007669"/>
    <property type="project" value="UniProtKB-UniRule"/>
</dbReference>
<dbReference type="PANTHER" id="PTHR33692">
    <property type="entry name" value="RIBOSOME MATURATION FACTOR RIMM"/>
    <property type="match status" value="1"/>
</dbReference>
<evidence type="ECO:0000313" key="8">
    <source>
        <dbReference type="EMBL" id="SHE67767.1"/>
    </source>
</evidence>
<dbReference type="SUPFAM" id="SSF50447">
    <property type="entry name" value="Translation proteins"/>
    <property type="match status" value="1"/>
</dbReference>
<dbReference type="EMBL" id="FQTW01000004">
    <property type="protein sequence ID" value="SHE67767.1"/>
    <property type="molecule type" value="Genomic_DNA"/>
</dbReference>
<evidence type="ECO:0000313" key="9">
    <source>
        <dbReference type="Proteomes" id="UP000184462"/>
    </source>
</evidence>
<dbReference type="RefSeq" id="WP_073192749.1">
    <property type="nucleotide sequence ID" value="NZ_FQTW01000004.1"/>
</dbReference>
<evidence type="ECO:0000256" key="2">
    <source>
        <dbReference type="ARBA" id="ARBA00022517"/>
    </source>
</evidence>
<reference evidence="8 9" key="1">
    <citation type="submission" date="2016-11" db="EMBL/GenBank/DDBJ databases">
        <authorList>
            <person name="Jaros S."/>
            <person name="Januszkiewicz K."/>
            <person name="Wedrychowicz H."/>
        </authorList>
    </citation>
    <scope>NUCLEOTIDE SEQUENCE [LARGE SCALE GENOMIC DNA]</scope>
    <source>
        <strain evidence="8 9">DSM 25661</strain>
    </source>
</reference>
<proteinExistence type="inferred from homology"/>
<dbReference type="InterPro" id="IPR011033">
    <property type="entry name" value="PRC_barrel-like_sf"/>
</dbReference>
<keyword evidence="1 5" id="KW-0963">Cytoplasm</keyword>
<protein>
    <recommendedName>
        <fullName evidence="5">Ribosome maturation factor RimM</fullName>
    </recommendedName>
</protein>
<keyword evidence="9" id="KW-1185">Reference proteome</keyword>
<evidence type="ECO:0000259" key="6">
    <source>
        <dbReference type="Pfam" id="PF01782"/>
    </source>
</evidence>
<dbReference type="GO" id="GO:0005840">
    <property type="term" value="C:ribosome"/>
    <property type="evidence" value="ECO:0007669"/>
    <property type="project" value="InterPro"/>
</dbReference>
<keyword evidence="3 5" id="KW-0698">rRNA processing</keyword>
<dbReference type="GO" id="GO:0043022">
    <property type="term" value="F:ribosome binding"/>
    <property type="evidence" value="ECO:0007669"/>
    <property type="project" value="InterPro"/>
</dbReference>
<feature type="domain" description="RimM N-terminal" evidence="6">
    <location>
        <begin position="9"/>
        <end position="88"/>
    </location>
</feature>
<comment type="subcellular location">
    <subcellularLocation>
        <location evidence="5">Cytoplasm</location>
    </subcellularLocation>
</comment>
<dbReference type="Pfam" id="PF01782">
    <property type="entry name" value="RimM"/>
    <property type="match status" value="1"/>
</dbReference>
<comment type="subunit">
    <text evidence="5">Binds ribosomal protein uS19.</text>
</comment>
<evidence type="ECO:0000256" key="3">
    <source>
        <dbReference type="ARBA" id="ARBA00022552"/>
    </source>
</evidence>
<dbReference type="SUPFAM" id="SSF50346">
    <property type="entry name" value="PRC-barrel domain"/>
    <property type="match status" value="1"/>
</dbReference>
<dbReference type="OrthoDB" id="9810331at2"/>
<dbReference type="InterPro" id="IPR009000">
    <property type="entry name" value="Transl_B-barrel_sf"/>
</dbReference>
<keyword evidence="2 5" id="KW-0690">Ribosome biogenesis</keyword>
<evidence type="ECO:0000256" key="5">
    <source>
        <dbReference type="HAMAP-Rule" id="MF_00014"/>
    </source>
</evidence>
<comment type="similarity">
    <text evidence="5">Belongs to the RimM family.</text>
</comment>
<evidence type="ECO:0000259" key="7">
    <source>
        <dbReference type="Pfam" id="PF24986"/>
    </source>
</evidence>
<dbReference type="STRING" id="1155689.SAMN05444278_10437"/>
<dbReference type="GO" id="GO:0005737">
    <property type="term" value="C:cytoplasm"/>
    <property type="evidence" value="ECO:0007669"/>
    <property type="project" value="UniProtKB-SubCell"/>
</dbReference>
<gene>
    <name evidence="5" type="primary">rimM</name>
    <name evidence="8" type="ORF">SAMN05444278_10437</name>
</gene>
<dbReference type="InterPro" id="IPR056792">
    <property type="entry name" value="PRC_RimM"/>
</dbReference>
<organism evidence="8 9">
    <name type="scientific">Psychroflexus salarius</name>
    <dbReference type="NCBI Taxonomy" id="1155689"/>
    <lineage>
        <taxon>Bacteria</taxon>
        <taxon>Pseudomonadati</taxon>
        <taxon>Bacteroidota</taxon>
        <taxon>Flavobacteriia</taxon>
        <taxon>Flavobacteriales</taxon>
        <taxon>Flavobacteriaceae</taxon>
        <taxon>Psychroflexus</taxon>
    </lineage>
</organism>
<evidence type="ECO:0000256" key="4">
    <source>
        <dbReference type="ARBA" id="ARBA00023186"/>
    </source>
</evidence>
<dbReference type="PANTHER" id="PTHR33692:SF1">
    <property type="entry name" value="RIBOSOME MATURATION FACTOR RIMM"/>
    <property type="match status" value="1"/>
</dbReference>
<name>A0A1M4VFM8_9FLAO</name>
<dbReference type="HAMAP" id="MF_00014">
    <property type="entry name" value="Ribosome_mat_RimM"/>
    <property type="match status" value="1"/>
</dbReference>
<dbReference type="GO" id="GO:0006364">
    <property type="term" value="P:rRNA processing"/>
    <property type="evidence" value="ECO:0007669"/>
    <property type="project" value="UniProtKB-UniRule"/>
</dbReference>
<dbReference type="Proteomes" id="UP000184462">
    <property type="component" value="Unassembled WGS sequence"/>
</dbReference>
<dbReference type="Pfam" id="PF24986">
    <property type="entry name" value="PRC_RimM"/>
    <property type="match status" value="1"/>
</dbReference>
<evidence type="ECO:0000256" key="1">
    <source>
        <dbReference type="ARBA" id="ARBA00022490"/>
    </source>
</evidence>
<accession>A0A1M4VFM8</accession>
<dbReference type="AlphaFoldDB" id="A0A1M4VFM8"/>
<keyword evidence="4 5" id="KW-0143">Chaperone</keyword>
<comment type="domain">
    <text evidence="5">The PRC barrel domain binds ribosomal protein uS19.</text>
</comment>
<sequence length="175" mass="20359">MTKDDCFYLGTIVSKFSFKGEVQIKLDTDEPETYKHLESVLVEINQKLVPFFILQSNLQRSNLLRVKLEDVDDEADALELIKKDVYLPLTELPELDDDQFYYHEVTNYKVFDKHYGEFGKIKSVDSTSPQALFIIYKGNTEILVPVNDVFIEKIDKANQEIHFNLPDGLLELYLD</sequence>
<feature type="domain" description="Ribosome maturation factor RimM PRC barrel" evidence="7">
    <location>
        <begin position="103"/>
        <end position="169"/>
    </location>
</feature>